<dbReference type="EMBL" id="WLYK01000017">
    <property type="protein sequence ID" value="MTD17227.1"/>
    <property type="molecule type" value="Genomic_DNA"/>
</dbReference>
<evidence type="ECO:0000259" key="2">
    <source>
        <dbReference type="Pfam" id="PF13280"/>
    </source>
</evidence>
<feature type="region of interest" description="Disordered" evidence="1">
    <location>
        <begin position="653"/>
        <end position="673"/>
    </location>
</feature>
<evidence type="ECO:0000256" key="1">
    <source>
        <dbReference type="SAM" id="MobiDB-lite"/>
    </source>
</evidence>
<dbReference type="InterPro" id="IPR032830">
    <property type="entry name" value="XPB/Ssl2_N"/>
</dbReference>
<feature type="domain" description="WYL" evidence="2">
    <location>
        <begin position="675"/>
        <end position="735"/>
    </location>
</feature>
<keyword evidence="5" id="KW-1185">Reference proteome</keyword>
<name>A0A7K1FSU0_9ACTN</name>
<organism evidence="4 5">
    <name type="scientific">Nakamurella alba</name>
    <dbReference type="NCBI Taxonomy" id="2665158"/>
    <lineage>
        <taxon>Bacteria</taxon>
        <taxon>Bacillati</taxon>
        <taxon>Actinomycetota</taxon>
        <taxon>Actinomycetes</taxon>
        <taxon>Nakamurellales</taxon>
        <taxon>Nakamurellaceae</taxon>
        <taxon>Nakamurella</taxon>
    </lineage>
</organism>
<proteinExistence type="predicted"/>
<dbReference type="RefSeq" id="WP_154771231.1">
    <property type="nucleotide sequence ID" value="NZ_WLYK01000017.1"/>
</dbReference>
<sequence>MTSCLDWMRGRSDAALIALLRARPDLAVPAPGDLAVLARRLDTPPSVWRVLEGLNRFEVQLLQALVLLRGAAPSAGVVTRLLGPDTDPDAVRAGLDRLETVGLVRGPDLELAPPVPTALGEFPAGLGPPGSLDPVAARRALAGLDEDAAALLRRLDGGQPRGTLTPGSPVARLADDLVEKGLLVRADAATVVLPREVGMALRGHAPLGEVQPVLPDVPVGRHTRKTVDGTAGGQGLTALAAARGVIGAMGRNPAPALKSGGLGVRELRRIGKEIDLPEFRVALLAELLAALALIATSEPRTRSTSIAWAPTPESDDFLDGEEAECWSLLSRTWFELRREPARAGSKDAAGRTVNALAAEMSWLRGPTDRRFVLQMLADLPPGSGLEGDALTQRLAWLAPLRPPERRDPLARVLVEEATFLGIVAFGAITSAGRALLGDDPDAVTLAYRESLPDPVDKVLVQADLTVVAPGRLEPGLAGRLAEIADIESAGSATVFRVTAQSLRRGFDGGATATDVHSLFERHSATGVPQALTYLIDDTARRHGILRVGAATSYLRSEDSTLIDTALAHAQAAGIELRRLAPTVALSTTPPEDLLAVLAAAGLLPAAEDADGTVVDLTAAPARVRSAPPAITGRREPPAPSEEQLVALVHRMRAGDQESRQRAGGQSPEESTARSLQLLRDAAAQRQQVWIGYVDAEGGTSRRLIEPIAVSGGTVAAFDQLRQTMRTFALHRITGVGIPEPGETSGATGA</sequence>
<dbReference type="Pfam" id="PF13280">
    <property type="entry name" value="WYL"/>
    <property type="match status" value="1"/>
</dbReference>
<protein>
    <submittedName>
        <fullName evidence="4">DNA-binding protein</fullName>
    </submittedName>
</protein>
<keyword evidence="4" id="KW-0238">DNA-binding</keyword>
<dbReference type="Pfam" id="PF13625">
    <property type="entry name" value="Helicase_C_3"/>
    <property type="match status" value="1"/>
</dbReference>
<evidence type="ECO:0000313" key="5">
    <source>
        <dbReference type="Proteomes" id="UP000460221"/>
    </source>
</evidence>
<feature type="domain" description="Helicase XPB/Ssl2 N-terminal" evidence="3">
    <location>
        <begin position="458"/>
        <end position="580"/>
    </location>
</feature>
<dbReference type="Proteomes" id="UP000460221">
    <property type="component" value="Unassembled WGS sequence"/>
</dbReference>
<gene>
    <name evidence="4" type="ORF">GIS00_25175</name>
</gene>
<dbReference type="PROSITE" id="PS52050">
    <property type="entry name" value="WYL"/>
    <property type="match status" value="1"/>
</dbReference>
<dbReference type="GO" id="GO:0003677">
    <property type="term" value="F:DNA binding"/>
    <property type="evidence" value="ECO:0007669"/>
    <property type="project" value="UniProtKB-KW"/>
</dbReference>
<reference evidence="4 5" key="1">
    <citation type="submission" date="2019-11" db="EMBL/GenBank/DDBJ databases">
        <authorList>
            <person name="Jiang L.-Q."/>
        </authorList>
    </citation>
    <scope>NUCLEOTIDE SEQUENCE [LARGE SCALE GENOMIC DNA]</scope>
    <source>
        <strain evidence="4 5">YIM 132087</strain>
    </source>
</reference>
<accession>A0A7K1FSU0</accession>
<evidence type="ECO:0000313" key="4">
    <source>
        <dbReference type="EMBL" id="MTD17227.1"/>
    </source>
</evidence>
<evidence type="ECO:0000259" key="3">
    <source>
        <dbReference type="Pfam" id="PF13625"/>
    </source>
</evidence>
<dbReference type="AlphaFoldDB" id="A0A7K1FSU0"/>
<dbReference type="InterPro" id="IPR026881">
    <property type="entry name" value="WYL_dom"/>
</dbReference>
<comment type="caution">
    <text evidence="4">The sequence shown here is derived from an EMBL/GenBank/DDBJ whole genome shotgun (WGS) entry which is preliminary data.</text>
</comment>